<dbReference type="PANTHER" id="PTHR42796:SF4">
    <property type="entry name" value="FUMARYLACETOACETATE HYDROLASE DOMAIN-CONTAINING PROTEIN 2A"/>
    <property type="match status" value="1"/>
</dbReference>
<dbReference type="GO" id="GO:0019752">
    <property type="term" value="P:carboxylic acid metabolic process"/>
    <property type="evidence" value="ECO:0007669"/>
    <property type="project" value="UniProtKB-ARBA"/>
</dbReference>
<evidence type="ECO:0000256" key="6">
    <source>
        <dbReference type="ARBA" id="ARBA00057150"/>
    </source>
</evidence>
<evidence type="ECO:0000256" key="3">
    <source>
        <dbReference type="ARBA" id="ARBA00022723"/>
    </source>
</evidence>
<evidence type="ECO:0000313" key="11">
    <source>
        <dbReference type="Proteomes" id="UP000635983"/>
    </source>
</evidence>
<evidence type="ECO:0000313" key="10">
    <source>
        <dbReference type="EMBL" id="GGK03990.1"/>
    </source>
</evidence>
<organism evidence="10 11">
    <name type="scientific">Pseudomonas matsuisoli</name>
    <dbReference type="NCBI Taxonomy" id="1515666"/>
    <lineage>
        <taxon>Bacteria</taxon>
        <taxon>Pseudomonadati</taxon>
        <taxon>Pseudomonadota</taxon>
        <taxon>Gammaproteobacteria</taxon>
        <taxon>Pseudomonadales</taxon>
        <taxon>Pseudomonadaceae</taxon>
        <taxon>Pseudomonas</taxon>
    </lineage>
</organism>
<comment type="pathway">
    <text evidence="7">Aromatic compound metabolism; 4-hydroxyphenylacetate degradation; pyruvate and succinate semialdehyde from 4-hydroxyphenylacetate: step 4/7.</text>
</comment>
<evidence type="ECO:0000259" key="9">
    <source>
        <dbReference type="Pfam" id="PF01557"/>
    </source>
</evidence>
<dbReference type="EMBL" id="BMPO01000008">
    <property type="protein sequence ID" value="GGK03990.1"/>
    <property type="molecule type" value="Genomic_DNA"/>
</dbReference>
<keyword evidence="3" id="KW-0479">Metal-binding</keyword>
<dbReference type="Proteomes" id="UP000635983">
    <property type="component" value="Unassembled WGS sequence"/>
</dbReference>
<evidence type="ECO:0000256" key="1">
    <source>
        <dbReference type="ARBA" id="ARBA00010211"/>
    </source>
</evidence>
<sequence>MKLLRYGPKGQEKPGLVDAGGGMRDLSAHLADITGDTLSANRLAELAALDVERLPRVDGEPRLGTPWGGIGKIICVGLNYADHAKESGLPVPTEPVLFTKAISAINGPFDDVMLPRGSEKTDWEVELGIVIGKRARYVEQAHALEHVAGYCIVNDVSERAFQLERGGTWDKGKGCDTFAPIGPWLVTPDEISDLRDLALNLSVNGETCQQGSTRTMIFGVEEIVSYISGFITLEPGDLICTGTPPGVGAGMQPPRFLAAGDEMRLSIAGLGEQRQRVVAWARQD</sequence>
<keyword evidence="10" id="KW-0413">Isomerase</keyword>
<evidence type="ECO:0000256" key="4">
    <source>
        <dbReference type="ARBA" id="ARBA00051258"/>
    </source>
</evidence>
<keyword evidence="11" id="KW-1185">Reference proteome</keyword>
<evidence type="ECO:0000256" key="5">
    <source>
        <dbReference type="ARBA" id="ARBA00052790"/>
    </source>
</evidence>
<dbReference type="InterPro" id="IPR051121">
    <property type="entry name" value="FAH"/>
</dbReference>
<protein>
    <submittedName>
        <fullName evidence="10">2-hydroxyhepta-2,4-diene-1,7-dioate isomerase</fullName>
    </submittedName>
</protein>
<dbReference type="RefSeq" id="WP_188984514.1">
    <property type="nucleotide sequence ID" value="NZ_BMPO01000008.1"/>
</dbReference>
<dbReference type="InterPro" id="IPR011234">
    <property type="entry name" value="Fumarylacetoacetase-like_C"/>
</dbReference>
<comment type="similarity">
    <text evidence="2">Belongs to the hydratase/decarboxylase family.</text>
</comment>
<accession>A0A917V0B9</accession>
<dbReference type="InterPro" id="IPR036663">
    <property type="entry name" value="Fumarylacetoacetase_C_sf"/>
</dbReference>
<name>A0A917V0B9_9PSED</name>
<dbReference type="FunFam" id="3.90.850.10:FF:000002">
    <property type="entry name" value="2-hydroxyhepta-2,4-diene-1,7-dioate isomerase"/>
    <property type="match status" value="1"/>
</dbReference>
<proteinExistence type="inferred from homology"/>
<comment type="pathway">
    <text evidence="8">Aromatic compound metabolism; 4-hydroxyphenylacetate degradation; pyruvate and succinate semialdehyde from 4-hydroxyphenylacetate: step 5/7.</text>
</comment>
<feature type="domain" description="Fumarylacetoacetase-like C-terminal" evidence="9">
    <location>
        <begin position="72"/>
        <end position="278"/>
    </location>
</feature>
<dbReference type="GO" id="GO:0008704">
    <property type="term" value="F:5-carboxymethyl-2-hydroxymuconate delta-isomerase activity"/>
    <property type="evidence" value="ECO:0007669"/>
    <property type="project" value="UniProtKB-EC"/>
</dbReference>
<comment type="catalytic activity">
    <reaction evidence="5">
        <text>(2E,4Z)-5-hydroxypenta-2,4-diene-1,2,5-tricarboxylate = (3E,5R)-5-carboxy-2-oxohept-3-enedioate</text>
        <dbReference type="Rhea" id="RHEA:18813"/>
        <dbReference type="ChEBI" id="CHEBI:47961"/>
        <dbReference type="ChEBI" id="CHEBI:87491"/>
        <dbReference type="EC" id="5.3.3.10"/>
    </reaction>
</comment>
<reference evidence="10" key="2">
    <citation type="submission" date="2020-09" db="EMBL/GenBank/DDBJ databases">
        <authorList>
            <person name="Sun Q."/>
            <person name="Ohkuma M."/>
        </authorList>
    </citation>
    <scope>NUCLEOTIDE SEQUENCE</scope>
    <source>
        <strain evidence="10">JCM 30078</strain>
    </source>
</reference>
<dbReference type="SUPFAM" id="SSF56529">
    <property type="entry name" value="FAH"/>
    <property type="match status" value="1"/>
</dbReference>
<comment type="catalytic activity">
    <reaction evidence="4">
        <text>(3E,5R)-5-carboxy-2-oxohept-3-enedioate + H(+) = (4Z)-2-oxohept-4-enedioate + CO2</text>
        <dbReference type="Rhea" id="RHEA:14397"/>
        <dbReference type="ChEBI" id="CHEBI:15378"/>
        <dbReference type="ChEBI" id="CHEBI:16526"/>
        <dbReference type="ChEBI" id="CHEBI:87491"/>
        <dbReference type="ChEBI" id="CHEBI:87507"/>
        <dbReference type="EC" id="4.1.1.68"/>
    </reaction>
</comment>
<evidence type="ECO:0000256" key="2">
    <source>
        <dbReference type="ARBA" id="ARBA00010715"/>
    </source>
</evidence>
<comment type="caution">
    <text evidence="10">The sequence shown here is derived from an EMBL/GenBank/DDBJ whole genome shotgun (WGS) entry which is preliminary data.</text>
</comment>
<dbReference type="GO" id="GO:0018800">
    <property type="term" value="F:5-oxopent-3-ene-1,2,5-tricarboxylate decarboxylase activity"/>
    <property type="evidence" value="ECO:0007669"/>
    <property type="project" value="UniProtKB-EC"/>
</dbReference>
<reference evidence="10" key="1">
    <citation type="journal article" date="2014" name="Int. J. Syst. Evol. Microbiol.">
        <title>Complete genome sequence of Corynebacterium casei LMG S-19264T (=DSM 44701T), isolated from a smear-ripened cheese.</title>
        <authorList>
            <consortium name="US DOE Joint Genome Institute (JGI-PGF)"/>
            <person name="Walter F."/>
            <person name="Albersmeier A."/>
            <person name="Kalinowski J."/>
            <person name="Ruckert C."/>
        </authorList>
    </citation>
    <scope>NUCLEOTIDE SEQUENCE</scope>
    <source>
        <strain evidence="10">JCM 30078</strain>
    </source>
</reference>
<dbReference type="PANTHER" id="PTHR42796">
    <property type="entry name" value="FUMARYLACETOACETATE HYDROLASE DOMAIN-CONTAINING PROTEIN 2A-RELATED"/>
    <property type="match status" value="1"/>
</dbReference>
<evidence type="ECO:0000256" key="8">
    <source>
        <dbReference type="ARBA" id="ARBA00060680"/>
    </source>
</evidence>
<gene>
    <name evidence="10" type="primary">hpaG</name>
    <name evidence="10" type="ORF">GCM10009304_32450</name>
</gene>
<comment type="similarity">
    <text evidence="1">Belongs to the FAH family.</text>
</comment>
<evidence type="ECO:0000256" key="7">
    <source>
        <dbReference type="ARBA" id="ARBA00060569"/>
    </source>
</evidence>
<dbReference type="Pfam" id="PF01557">
    <property type="entry name" value="FAA_hydrolase"/>
    <property type="match status" value="1"/>
</dbReference>
<dbReference type="Gene3D" id="3.90.850.10">
    <property type="entry name" value="Fumarylacetoacetase-like, C-terminal domain"/>
    <property type="match status" value="1"/>
</dbReference>
<comment type="function">
    <text evidence="6">Decarboxylates OPET (5-oxo-pent-3-ene-1,2,5-tricarboxylic acid) into HHDD (2-hydroxy-hept-2,4-diene-1,7-dioate) and isomerizes it to OHED (2-oxo-hept-3-ene-1,7-dioate).</text>
</comment>
<dbReference type="GO" id="GO:0046872">
    <property type="term" value="F:metal ion binding"/>
    <property type="evidence" value="ECO:0007669"/>
    <property type="project" value="UniProtKB-KW"/>
</dbReference>
<dbReference type="AlphaFoldDB" id="A0A917V0B9"/>